<dbReference type="InterPro" id="IPR001296">
    <property type="entry name" value="Glyco_trans_1"/>
</dbReference>
<feature type="domain" description="Glycosyl transferase family 1" evidence="1">
    <location>
        <begin position="225"/>
        <end position="372"/>
    </location>
</feature>
<evidence type="ECO:0000313" key="4">
    <source>
        <dbReference type="Proteomes" id="UP000185924"/>
    </source>
</evidence>
<evidence type="ECO:0000259" key="1">
    <source>
        <dbReference type="Pfam" id="PF00534"/>
    </source>
</evidence>
<reference evidence="4" key="1">
    <citation type="submission" date="2017-01" db="EMBL/GenBank/DDBJ databases">
        <authorList>
            <person name="Varghese N."/>
            <person name="Submissions S."/>
        </authorList>
    </citation>
    <scope>NUCLEOTIDE SEQUENCE [LARGE SCALE GENOMIC DNA]</scope>
    <source>
        <strain evidence="4">DM9</strain>
    </source>
</reference>
<proteinExistence type="predicted"/>
<dbReference type="EMBL" id="FTNM01000001">
    <property type="protein sequence ID" value="SIQ59859.1"/>
    <property type="molecule type" value="Genomic_DNA"/>
</dbReference>
<dbReference type="PANTHER" id="PTHR45947">
    <property type="entry name" value="SULFOQUINOVOSYL TRANSFERASE SQD2"/>
    <property type="match status" value="1"/>
</dbReference>
<dbReference type="RefSeq" id="WP_007652360.1">
    <property type="nucleotide sequence ID" value="NZ_FTNM01000001.1"/>
</dbReference>
<dbReference type="GO" id="GO:0016757">
    <property type="term" value="F:glycosyltransferase activity"/>
    <property type="evidence" value="ECO:0007669"/>
    <property type="project" value="InterPro"/>
</dbReference>
<dbReference type="AlphaFoldDB" id="A0A1N6U2T6"/>
<gene>
    <name evidence="3" type="ORF">SAMN05421545_0644</name>
</gene>
<dbReference type="InterPro" id="IPR050194">
    <property type="entry name" value="Glycosyltransferase_grp1"/>
</dbReference>
<dbReference type="InterPro" id="IPR028098">
    <property type="entry name" value="Glyco_trans_4-like_N"/>
</dbReference>
<keyword evidence="4" id="KW-1185">Reference proteome</keyword>
<keyword evidence="3" id="KW-0808">Transferase</keyword>
<dbReference type="OrthoDB" id="9795068at2"/>
<dbReference type="Proteomes" id="UP000185924">
    <property type="component" value="Unassembled WGS sequence"/>
</dbReference>
<feature type="domain" description="Glycosyltransferase subfamily 4-like N-terminal" evidence="2">
    <location>
        <begin position="100"/>
        <end position="209"/>
    </location>
</feature>
<evidence type="ECO:0000313" key="3">
    <source>
        <dbReference type="EMBL" id="SIQ59859.1"/>
    </source>
</evidence>
<dbReference type="Pfam" id="PF13439">
    <property type="entry name" value="Glyco_transf_4"/>
    <property type="match status" value="1"/>
</dbReference>
<accession>A0A1N6U2T6</accession>
<evidence type="ECO:0000259" key="2">
    <source>
        <dbReference type="Pfam" id="PF13439"/>
    </source>
</evidence>
<dbReference type="SUPFAM" id="SSF53756">
    <property type="entry name" value="UDP-Glycosyltransferase/glycogen phosphorylase"/>
    <property type="match status" value="1"/>
</dbReference>
<protein>
    <submittedName>
        <fullName evidence="3">Glycosyltransferase involved in cell wall bisynthesis</fullName>
    </submittedName>
</protein>
<dbReference type="Gene3D" id="3.40.50.2000">
    <property type="entry name" value="Glycogen Phosphorylase B"/>
    <property type="match status" value="2"/>
</dbReference>
<dbReference type="STRING" id="1077936.SAMN05421545_0644"/>
<dbReference type="Pfam" id="PF00534">
    <property type="entry name" value="Glycos_transf_1"/>
    <property type="match status" value="1"/>
</dbReference>
<name>A0A1N6U2T6_9BACT</name>
<organism evidence="3 4">
    <name type="scientific">Pontibacter lucknowensis</name>
    <dbReference type="NCBI Taxonomy" id="1077936"/>
    <lineage>
        <taxon>Bacteria</taxon>
        <taxon>Pseudomonadati</taxon>
        <taxon>Bacteroidota</taxon>
        <taxon>Cytophagia</taxon>
        <taxon>Cytophagales</taxon>
        <taxon>Hymenobacteraceae</taxon>
        <taxon>Pontibacter</taxon>
    </lineage>
</organism>
<dbReference type="PANTHER" id="PTHR45947:SF3">
    <property type="entry name" value="SULFOQUINOVOSYL TRANSFERASE SQD2"/>
    <property type="match status" value="1"/>
</dbReference>
<sequence length="408" mass="46269">MNVFIIPSWYPSKDNPLNGTFIEEQTYNLCGFVPNINIGVSLWGQKDNQTLLWLKDHIWNIPKIFSASLVSTSTAIIPNLTIYKSPTYIWSRKIFKGNLKGIIRANMNNIEQFVEQYGRVDLIHAHVGYPAGRIALELGRKLHIPYIITEHMIPFPSHYDTDKQGNLTSYYRQPYMQAAANVAVGESLRKTMISMGLPNVKTIPNFIDETLFKSLNNISKLSLPSKFTFLTVCEIIPRKGIDVLLYAIKILSQKGINATFRIGGTGPLIEEYKAMAMKLNIEHCIEWLGPLTRERARNEHQQASAFVLPSHDESMGIVYIEALACGKPIIATRCGGPETIVKDINGILIEKNNPNELAAAILFMMKNYDMYDAHAIRQDFLNRYSKKAVIPQLINLYQEVIRQHQTTP</sequence>